<keyword evidence="5" id="KW-1185">Reference proteome</keyword>
<feature type="compositionally biased region" description="Basic and acidic residues" evidence="3">
    <location>
        <begin position="51"/>
        <end position="64"/>
    </location>
</feature>
<dbReference type="InterPro" id="IPR001130">
    <property type="entry name" value="TatD-like"/>
</dbReference>
<comment type="caution">
    <text evidence="4">The sequence shown here is derived from an EMBL/GenBank/DDBJ whole genome shotgun (WGS) entry which is preliminary data.</text>
</comment>
<dbReference type="SUPFAM" id="SSF51556">
    <property type="entry name" value="Metallo-dependent hydrolases"/>
    <property type="match status" value="1"/>
</dbReference>
<evidence type="ECO:0000256" key="3">
    <source>
        <dbReference type="SAM" id="MobiDB-lite"/>
    </source>
</evidence>
<evidence type="ECO:0000313" key="5">
    <source>
        <dbReference type="Proteomes" id="UP000735302"/>
    </source>
</evidence>
<evidence type="ECO:0000313" key="4">
    <source>
        <dbReference type="EMBL" id="GFO15705.1"/>
    </source>
</evidence>
<keyword evidence="4" id="KW-0540">Nuclease</keyword>
<dbReference type="PANTHER" id="PTHR46363">
    <property type="entry name" value="DEOXYRIBONUCLEASE TATDN2-RELATED"/>
    <property type="match status" value="1"/>
</dbReference>
<protein>
    <submittedName>
        <fullName evidence="4">3'-5' ssDNA/RNA exonuclease tatd</fullName>
    </submittedName>
</protein>
<dbReference type="CDD" id="cd01310">
    <property type="entry name" value="TatD_DNAse"/>
    <property type="match status" value="1"/>
</dbReference>
<feature type="compositionally biased region" description="Basic and acidic residues" evidence="3">
    <location>
        <begin position="347"/>
        <end position="357"/>
    </location>
</feature>
<reference evidence="4 5" key="1">
    <citation type="journal article" date="2021" name="Elife">
        <title>Chloroplast acquisition without the gene transfer in kleptoplastic sea slugs, Plakobranchus ocellatus.</title>
        <authorList>
            <person name="Maeda T."/>
            <person name="Takahashi S."/>
            <person name="Yoshida T."/>
            <person name="Shimamura S."/>
            <person name="Takaki Y."/>
            <person name="Nagai Y."/>
            <person name="Toyoda A."/>
            <person name="Suzuki Y."/>
            <person name="Arimoto A."/>
            <person name="Ishii H."/>
            <person name="Satoh N."/>
            <person name="Nishiyama T."/>
            <person name="Hasebe M."/>
            <person name="Maruyama T."/>
            <person name="Minagawa J."/>
            <person name="Obokata J."/>
            <person name="Shigenobu S."/>
        </authorList>
    </citation>
    <scope>NUCLEOTIDE SEQUENCE [LARGE SCALE GENOMIC DNA]</scope>
</reference>
<evidence type="ECO:0000256" key="2">
    <source>
        <dbReference type="ARBA" id="ARBA00022801"/>
    </source>
</evidence>
<dbReference type="Gene3D" id="3.20.20.140">
    <property type="entry name" value="Metal-dependent hydrolases"/>
    <property type="match status" value="1"/>
</dbReference>
<comment type="similarity">
    <text evidence="1">Belongs to the metallo-dependent hydrolases superfamily. TatD-type hydrolase family.</text>
</comment>
<dbReference type="Pfam" id="PF01026">
    <property type="entry name" value="TatD_DNase"/>
    <property type="match status" value="1"/>
</dbReference>
<feature type="region of interest" description="Disordered" evidence="3">
    <location>
        <begin position="1088"/>
        <end position="1109"/>
    </location>
</feature>
<dbReference type="PROSITE" id="PS01091">
    <property type="entry name" value="TATD_3"/>
    <property type="match status" value="1"/>
</dbReference>
<sequence>MEYPPSGRTSARDSRQKSHLFSKAMSLSENTQGQKRIFQKSFLSLIPPKSENSRNFKDSDEGSKRKGPSTIVNNPDFELKPIACASTPVRIEESVHVSSQSGMTSNHAKNSSHLTKFNLGKENKNQKPLSKTPSRGRGRGLLKYKTQKMSQSESLLEKSWDLVGEPHFPTGTSNNLSSEGPEFAQNAKDLKRHGNIEDFEFEDAIEQNAATAELPDLIICQSESKSNFTGSHNYHSDVFVHETGRNHDLKYAPTSEQVNSAQKPHDLSSLGSDQQVHKMQPIASDDISANREMKETLSLRDHDLLQAMNLGSQEIKTVINHSRIASKNHSTQKSQKGAENKPVIKGIESKQKTERKLANTANTPKKKLEKVHHPISKSYSPYETKQSILFSKNSQKEDWDTELSINTSIKMPLAHDDGSARKIDNNRVVETQPLPLSEQDNVQQVLAVTQNFSGYNNCLQISDKKVKAANPFDRENSKQHTNREELCSSVNEKVAALYHTFQCEKNVRAIEVSEKCPANLKTPMNKSKLEYYKLGNADIAKIDFPNCGNLSEQTNFETMDATLMRGSMDSERCVKVKPMASVGKGEEPDQRHLSCTNNIHRLLKETDNESFSREPIRLTGKRCIKENLSESVDFASIKNEQDSAITSNNFGKDHLSKHVKHNPHQSSTTFGDCHEQLKDSSMTLTNVSAANNQTEKMEVNLAGDEDLCALKLGNVTISDKGLKNLDKTQLDCTKEDFICEKLAKAHSASTTSSALNRPKAESVGSSDICSKSSSEIVNSASDFSSEQDIGIDSQSESEFSSHLNTNQNASYGYCPHTMSETLPSCSLPQYFIQTAAHSFNSQDERDASECENGQFHSPVTSTSYLKKLWVPIEEFSEENINILDFLQLCSGEVKTYNHNMQFKDSGSLYAVISVDLQYCPPSSHLYNTSGSTFHSYCPTYASPEYIQVPSHPGWNFTKEWFAYQSEHRDISRTEGRAICTPEGFWVPPQQGVSCIPDYSRHPPPAFALNAGMRSCTNTPHREYTHLQERDLFHHGRQQSYDRASLKMNGSLVKPMNTCFEGGDHDLKAVSNKIYESCDGGYKAGKAYTSENRDSAIPNPTPRKRAQKSSRLDMGSVLMEENSFLTPPQHLAHSDWVKPIKKQRVNDLLEQISPHPGPTLEPSCFVPEPVHLRHNSDPATVIFSQKESNSFENASNKNPGMTDNLVANSAWTDSKVSKVPPTTLPIGSSRQTAKDIDTCCLQEKPLASSQKLCEPIGMSPYVPCSVPLGASSTNWREHCSPEGHSGADLSQWMKDGAHAKPIRRAGMSPKRRSGFMVEMRGNMMGDSRKNLFKSTRGVKGRRSDPGLPMPQMNVSETSVKRSQWLAAFRQRSLTYQHKFIDTHCHIDFLYQRLRVDHSTPFHDFQSNHQEYFPPNFEGCIAIFCNPRTFALPSPQNTTLKMLEKEDNVWVALGCHPKNAEEFEFRHLLGLKEALRAPNVVALGEIGLDYSGKFYQHADIQKKAFTEQLKLALEFQLPLVIHCRDADDDCLDILRAVVPKDHKIHLHCFSRGFAAAQEWLDAFPNMCLGLTPLISYSSAVEAIDTATHIPLDRLLLETDAPYFVPGSLKKTDVSLSYPGLALTTAETVASHKGITVDQVLEACRKNTEKIYGI</sequence>
<feature type="compositionally biased region" description="Basic residues" evidence="3">
    <location>
        <begin position="364"/>
        <end position="375"/>
    </location>
</feature>
<feature type="region of interest" description="Disordered" evidence="3">
    <location>
        <begin position="325"/>
        <end position="378"/>
    </location>
</feature>
<feature type="compositionally biased region" description="Polar residues" evidence="3">
    <location>
        <begin position="325"/>
        <end position="337"/>
    </location>
</feature>
<feature type="region of interest" description="Disordered" evidence="3">
    <location>
        <begin position="781"/>
        <end position="800"/>
    </location>
</feature>
<dbReference type="GO" id="GO:0004527">
    <property type="term" value="F:exonuclease activity"/>
    <property type="evidence" value="ECO:0007669"/>
    <property type="project" value="UniProtKB-KW"/>
</dbReference>
<keyword evidence="4" id="KW-0269">Exonuclease</keyword>
<feature type="region of interest" description="Disordered" evidence="3">
    <location>
        <begin position="255"/>
        <end position="275"/>
    </location>
</feature>
<dbReference type="PANTHER" id="PTHR46363:SF1">
    <property type="entry name" value="DEOXYRIBONUCLEASE TATDN2-RELATED"/>
    <property type="match status" value="1"/>
</dbReference>
<proteinExistence type="inferred from homology"/>
<feature type="region of interest" description="Disordered" evidence="3">
    <location>
        <begin position="1"/>
        <end position="75"/>
    </location>
</feature>
<dbReference type="EMBL" id="BLXT01004610">
    <property type="protein sequence ID" value="GFO15705.1"/>
    <property type="molecule type" value="Genomic_DNA"/>
</dbReference>
<name>A0AAV4B9C3_9GAST</name>
<feature type="compositionally biased region" description="Basic residues" evidence="3">
    <location>
        <begin position="134"/>
        <end position="146"/>
    </location>
</feature>
<accession>A0AAV4B9C3</accession>
<gene>
    <name evidence="4" type="ORF">PoB_004221000</name>
</gene>
<dbReference type="InterPro" id="IPR032466">
    <property type="entry name" value="Metal_Hydrolase"/>
</dbReference>
<dbReference type="Proteomes" id="UP000735302">
    <property type="component" value="Unassembled WGS sequence"/>
</dbReference>
<feature type="region of interest" description="Disordered" evidence="3">
    <location>
        <begin position="117"/>
        <end position="148"/>
    </location>
</feature>
<dbReference type="PROSITE" id="PS01090">
    <property type="entry name" value="TATD_2"/>
    <property type="match status" value="1"/>
</dbReference>
<feature type="compositionally biased region" description="Polar residues" evidence="3">
    <location>
        <begin position="25"/>
        <end position="34"/>
    </location>
</feature>
<organism evidence="4 5">
    <name type="scientific">Plakobranchus ocellatus</name>
    <dbReference type="NCBI Taxonomy" id="259542"/>
    <lineage>
        <taxon>Eukaryota</taxon>
        <taxon>Metazoa</taxon>
        <taxon>Spiralia</taxon>
        <taxon>Lophotrochozoa</taxon>
        <taxon>Mollusca</taxon>
        <taxon>Gastropoda</taxon>
        <taxon>Heterobranchia</taxon>
        <taxon>Euthyneura</taxon>
        <taxon>Panpulmonata</taxon>
        <taxon>Sacoglossa</taxon>
        <taxon>Placobranchoidea</taxon>
        <taxon>Plakobranchidae</taxon>
        <taxon>Plakobranchus</taxon>
    </lineage>
</organism>
<dbReference type="InterPro" id="IPR018228">
    <property type="entry name" value="DNase_TatD-rel_CS"/>
</dbReference>
<keyword evidence="2" id="KW-0378">Hydrolase</keyword>
<feature type="region of interest" description="Disordered" evidence="3">
    <location>
        <begin position="1334"/>
        <end position="1354"/>
    </location>
</feature>
<dbReference type="PROSITE" id="PS01137">
    <property type="entry name" value="TATD_1"/>
    <property type="match status" value="1"/>
</dbReference>
<evidence type="ECO:0000256" key="1">
    <source>
        <dbReference type="ARBA" id="ARBA00009275"/>
    </source>
</evidence>